<evidence type="ECO:0000313" key="3">
    <source>
        <dbReference type="EMBL" id="OKL45553.1"/>
    </source>
</evidence>
<dbReference type="Pfam" id="PF02120">
    <property type="entry name" value="Flg_hook"/>
    <property type="match status" value="1"/>
</dbReference>
<name>A0A1U7JLD7_9HYPH</name>
<protein>
    <recommendedName>
        <fullName evidence="2">Flagellar hook-length control protein-like C-terminal domain-containing protein</fullName>
    </recommendedName>
</protein>
<evidence type="ECO:0000259" key="2">
    <source>
        <dbReference type="Pfam" id="PF02120"/>
    </source>
</evidence>
<proteinExistence type="predicted"/>
<feature type="compositionally biased region" description="Low complexity" evidence="1">
    <location>
        <begin position="863"/>
        <end position="885"/>
    </location>
</feature>
<feature type="compositionally biased region" description="Polar residues" evidence="1">
    <location>
        <begin position="460"/>
        <end position="471"/>
    </location>
</feature>
<evidence type="ECO:0000313" key="4">
    <source>
        <dbReference type="Proteomes" id="UP000185783"/>
    </source>
</evidence>
<feature type="domain" description="Flagellar hook-length control protein-like C-terminal" evidence="2">
    <location>
        <begin position="777"/>
        <end position="845"/>
    </location>
</feature>
<organism evidence="3 4">
    <name type="scientific">Pseudovibrio exalbescens</name>
    <dbReference type="NCBI Taxonomy" id="197461"/>
    <lineage>
        <taxon>Bacteria</taxon>
        <taxon>Pseudomonadati</taxon>
        <taxon>Pseudomonadota</taxon>
        <taxon>Alphaproteobacteria</taxon>
        <taxon>Hyphomicrobiales</taxon>
        <taxon>Stappiaceae</taxon>
        <taxon>Pseudovibrio</taxon>
    </lineage>
</organism>
<dbReference type="CDD" id="cd17470">
    <property type="entry name" value="T3SS_Flik_C"/>
    <property type="match status" value="1"/>
</dbReference>
<reference evidence="3 4" key="1">
    <citation type="submission" date="2016-03" db="EMBL/GenBank/DDBJ databases">
        <title>Genome sequence of Nesiotobacter sp. nov., a moderately halophilic alphaproteobacterium isolated from the Yellow Sea, China.</title>
        <authorList>
            <person name="Zhang G."/>
            <person name="Zhang R."/>
        </authorList>
    </citation>
    <scope>NUCLEOTIDE SEQUENCE [LARGE SCALE GENOMIC DNA]</scope>
    <source>
        <strain evidence="3 4">WB1-6</strain>
    </source>
</reference>
<keyword evidence="4" id="KW-1185">Reference proteome</keyword>
<feature type="region of interest" description="Disordered" evidence="1">
    <location>
        <begin position="659"/>
        <end position="706"/>
    </location>
</feature>
<dbReference type="InterPro" id="IPR021136">
    <property type="entry name" value="Flagellar_hook_control-like_C"/>
</dbReference>
<sequence length="909" mass="88740">MAGTPSFDPTGVNVLSKNTSLKGALTGSVGMVSGVNGAFAALLKGQASAVSQGLSSNEAVSDPGGEADLLRAGGVATTDAAASTVVVSPGVPGAVTVSGGPANLAENEGGADDPTAAPASFANAVSGSADQKTLQNGALVAASPLRAAVGSESAAFEVPAQIKVGDAAASVSRSGARAGASSVLPAGMTAETSAVKVAQQAPSEVGTPARIQISAKSIGSQSVSAVLDAADSGVQGGAKSVPVASGAVGAVDPVKGGSTSPTEGGFDAAEQPPRFFDVKQLQAAVTKSGDGPQPNVKTASLASHTPVPLSGASPALKASGASSPAVPVSAAQNGAAAVDNPAIATSKADVSLKSDLASAASPTTNGAAAGVSAAQASRAALTGDSVGTSVSAQVGSAKTAPAASEELQAPTSAVKPGSAGSVDHMAAPTNKVSLPQDSAMPSSSPVAEGRSSVAAKAELQRQTLDASSQNARGAASAPVQIKGTQVQEQATVRPAVETVPSLAQMAPDRIRVTQVAPDRVVDEAVLRAQVPLDGSAEDHSVSTSGLKNEAAPKANAALPMMPKSVSDILQDQEQALAKAVERQEAAGKASTGASDAGQSKSAQQHQSQATAAHLVAPLAQNSTKPRVAPIDLFGSRNGSRVGLDGTSRMTAAAAEGAVQGVGSGDGATTGSLSGGAGSQTGAPAPAGAARTGATVGQPAGGKTSGNGELPLMFNQALAMGDDGLMRGEDGEGLDEFAGLSQTGSTSTSSSASAAASTALARDGARHIAQTVIPTLVRQAQRGNQRFEIRMDPPELGKVDVSLEFSKDGKVRAHLTVDRPETLDLFMRDQRALVKALGDAGLQASDDGSLQFSLRGEQGGGQSHGESAGEHANGGNRGGSSNAVGSDGTTVSNISKAYSAASTGALDISI</sequence>
<accession>A0A1U7JLD7</accession>
<dbReference type="EMBL" id="LVVZ01000005">
    <property type="protein sequence ID" value="OKL45553.1"/>
    <property type="molecule type" value="Genomic_DNA"/>
</dbReference>
<feature type="region of interest" description="Disordered" evidence="1">
    <location>
        <begin position="284"/>
        <end position="305"/>
    </location>
</feature>
<comment type="caution">
    <text evidence="3">The sequence shown here is derived from an EMBL/GenBank/DDBJ whole genome shotgun (WGS) entry which is preliminary data.</text>
</comment>
<feature type="region of interest" description="Disordered" evidence="1">
    <location>
        <begin position="576"/>
        <end position="611"/>
    </location>
</feature>
<dbReference type="STRING" id="197461.A3843_04380"/>
<gene>
    <name evidence="3" type="ORF">A3843_04380</name>
</gene>
<dbReference type="Proteomes" id="UP000185783">
    <property type="component" value="Unassembled WGS sequence"/>
</dbReference>
<dbReference type="RefSeq" id="WP_028479949.1">
    <property type="nucleotide sequence ID" value="NZ_LVVZ01000005.1"/>
</dbReference>
<feature type="compositionally biased region" description="Low complexity" evidence="1">
    <location>
        <begin position="596"/>
        <end position="611"/>
    </location>
</feature>
<feature type="compositionally biased region" description="Polar residues" evidence="1">
    <location>
        <begin position="430"/>
        <end position="445"/>
    </location>
</feature>
<feature type="compositionally biased region" description="Gly residues" evidence="1">
    <location>
        <begin position="659"/>
        <end position="678"/>
    </location>
</feature>
<dbReference type="AlphaFoldDB" id="A0A1U7JLD7"/>
<feature type="compositionally biased region" description="Low complexity" evidence="1">
    <location>
        <begin position="679"/>
        <end position="697"/>
    </location>
</feature>
<feature type="region of interest" description="Disordered" evidence="1">
    <location>
        <begin position="401"/>
        <end position="486"/>
    </location>
</feature>
<feature type="region of interest" description="Disordered" evidence="1">
    <location>
        <begin position="250"/>
        <end position="270"/>
    </location>
</feature>
<dbReference type="InterPro" id="IPR038610">
    <property type="entry name" value="FliK-like_C_sf"/>
</dbReference>
<evidence type="ECO:0000256" key="1">
    <source>
        <dbReference type="SAM" id="MobiDB-lite"/>
    </source>
</evidence>
<feature type="region of interest" description="Disordered" evidence="1">
    <location>
        <begin position="852"/>
        <end position="886"/>
    </location>
</feature>
<dbReference type="Gene3D" id="3.30.750.140">
    <property type="match status" value="1"/>
</dbReference>